<reference evidence="3" key="1">
    <citation type="submission" date="2017-02" db="UniProtKB">
        <authorList>
            <consortium name="WormBaseParasite"/>
        </authorList>
    </citation>
    <scope>IDENTIFICATION</scope>
</reference>
<organism evidence="3">
    <name type="scientific">Brugia pahangi</name>
    <name type="common">Filarial nematode worm</name>
    <dbReference type="NCBI Taxonomy" id="6280"/>
    <lineage>
        <taxon>Eukaryota</taxon>
        <taxon>Metazoa</taxon>
        <taxon>Ecdysozoa</taxon>
        <taxon>Nematoda</taxon>
        <taxon>Chromadorea</taxon>
        <taxon>Rhabditida</taxon>
        <taxon>Spirurina</taxon>
        <taxon>Spiruromorpha</taxon>
        <taxon>Filarioidea</taxon>
        <taxon>Onchocercidae</taxon>
        <taxon>Brugia</taxon>
    </lineage>
</organism>
<dbReference type="Proteomes" id="UP000278627">
    <property type="component" value="Unassembled WGS sequence"/>
</dbReference>
<accession>A0A0N4TAY0</accession>
<protein>
    <submittedName>
        <fullName evidence="3">DUF630 family protein</fullName>
    </submittedName>
</protein>
<evidence type="ECO:0000313" key="1">
    <source>
        <dbReference type="EMBL" id="VDN86517.1"/>
    </source>
</evidence>
<evidence type="ECO:0000313" key="3">
    <source>
        <dbReference type="WBParaSite" id="BPAG_0000536701-mRNA-1"/>
    </source>
</evidence>
<keyword evidence="2" id="KW-1185">Reference proteome</keyword>
<dbReference type="STRING" id="6280.A0A0N4TAY0"/>
<name>A0A0N4TAY0_BRUPA</name>
<dbReference type="AlphaFoldDB" id="A0A0N4TAY0"/>
<dbReference type="EMBL" id="UZAD01003617">
    <property type="protein sequence ID" value="VDN86517.1"/>
    <property type="molecule type" value="Genomic_DNA"/>
</dbReference>
<reference evidence="1 2" key="2">
    <citation type="submission" date="2018-11" db="EMBL/GenBank/DDBJ databases">
        <authorList>
            <consortium name="Pathogen Informatics"/>
        </authorList>
    </citation>
    <scope>NUCLEOTIDE SEQUENCE [LARGE SCALE GENOMIC DNA]</scope>
</reference>
<evidence type="ECO:0000313" key="2">
    <source>
        <dbReference type="Proteomes" id="UP000278627"/>
    </source>
</evidence>
<proteinExistence type="predicted"/>
<dbReference type="WBParaSite" id="BPAG_0000536701-mRNA-1">
    <property type="protein sequence ID" value="BPAG_0000536701-mRNA-1"/>
    <property type="gene ID" value="BPAG_0000536701"/>
</dbReference>
<gene>
    <name evidence="1" type="ORF">BPAG_LOCUS5331</name>
</gene>
<sequence length="100" mass="11788">LKKHEDELREAWSKQYEKKKLAAKLRQTQRAMKNWRKLVKGLLTLRKVRARFASKDHRLLLVDEKLENDEKVEENATMANDEGTLAWPPTVYSLPDINSK</sequence>